<dbReference type="Proteomes" id="UP001499863">
    <property type="component" value="Unassembled WGS sequence"/>
</dbReference>
<evidence type="ECO:0000259" key="1">
    <source>
        <dbReference type="Pfam" id="PF02627"/>
    </source>
</evidence>
<feature type="domain" description="Carboxymuconolactone decarboxylase-like" evidence="1">
    <location>
        <begin position="23"/>
        <end position="71"/>
    </location>
</feature>
<accession>A0ABP4IT66</accession>
<evidence type="ECO:0000313" key="2">
    <source>
        <dbReference type="EMBL" id="GAA1398335.1"/>
    </source>
</evidence>
<dbReference type="PANTHER" id="PTHR35446">
    <property type="entry name" value="SI:CH211-175M2.5"/>
    <property type="match status" value="1"/>
</dbReference>
<protein>
    <submittedName>
        <fullName evidence="2">Carboxymuconolactone decarboxylase family protein</fullName>
    </submittedName>
</protein>
<sequence>MPHITVPHQRPGIRGLMASKPSSGRALSELAEQLLRGESPLTAGERELIAAFVSARNETRYCTGSHSAAAAHTLSGGDYTVVDAVKRDLATAPVSEKMRALLELAGRVQISGLAVTDEHIAAAHAAGADDETIHDTVLIASAFCMFNRYVDGLAAITPDDPAVYDEIGESLAAKGYLP</sequence>
<dbReference type="InterPro" id="IPR003779">
    <property type="entry name" value="CMD-like"/>
</dbReference>
<dbReference type="PANTHER" id="PTHR35446:SF2">
    <property type="entry name" value="CARBOXYMUCONOLACTONE DECARBOXYLASE-LIKE DOMAIN-CONTAINING PROTEIN"/>
    <property type="match status" value="1"/>
</dbReference>
<comment type="caution">
    <text evidence="2">The sequence shown here is derived from an EMBL/GenBank/DDBJ whole genome shotgun (WGS) entry which is preliminary data.</text>
</comment>
<dbReference type="SUPFAM" id="SSF69118">
    <property type="entry name" value="AhpD-like"/>
    <property type="match status" value="1"/>
</dbReference>
<dbReference type="RefSeq" id="WP_344337209.1">
    <property type="nucleotide sequence ID" value="NZ_BAAAKJ010000199.1"/>
</dbReference>
<dbReference type="Gene3D" id="1.20.1290.10">
    <property type="entry name" value="AhpD-like"/>
    <property type="match status" value="1"/>
</dbReference>
<evidence type="ECO:0000313" key="3">
    <source>
        <dbReference type="Proteomes" id="UP001499863"/>
    </source>
</evidence>
<dbReference type="Pfam" id="PF02627">
    <property type="entry name" value="CMD"/>
    <property type="match status" value="1"/>
</dbReference>
<name>A0ABP4IT66_9ACTN</name>
<gene>
    <name evidence="2" type="ORF">GCM10009639_36760</name>
</gene>
<proteinExistence type="predicted"/>
<keyword evidence="3" id="KW-1185">Reference proteome</keyword>
<dbReference type="EMBL" id="BAAAKJ010000199">
    <property type="protein sequence ID" value="GAA1398335.1"/>
    <property type="molecule type" value="Genomic_DNA"/>
</dbReference>
<organism evidence="2 3">
    <name type="scientific">Kitasatospora putterlickiae</name>
    <dbReference type="NCBI Taxonomy" id="221725"/>
    <lineage>
        <taxon>Bacteria</taxon>
        <taxon>Bacillati</taxon>
        <taxon>Actinomycetota</taxon>
        <taxon>Actinomycetes</taxon>
        <taxon>Kitasatosporales</taxon>
        <taxon>Streptomycetaceae</taxon>
        <taxon>Kitasatospora</taxon>
    </lineage>
</organism>
<reference evidence="3" key="1">
    <citation type="journal article" date="2019" name="Int. J. Syst. Evol. Microbiol.">
        <title>The Global Catalogue of Microorganisms (GCM) 10K type strain sequencing project: providing services to taxonomists for standard genome sequencing and annotation.</title>
        <authorList>
            <consortium name="The Broad Institute Genomics Platform"/>
            <consortium name="The Broad Institute Genome Sequencing Center for Infectious Disease"/>
            <person name="Wu L."/>
            <person name="Ma J."/>
        </authorList>
    </citation>
    <scope>NUCLEOTIDE SEQUENCE [LARGE SCALE GENOMIC DNA]</scope>
    <source>
        <strain evidence="3">JCM 12393</strain>
    </source>
</reference>
<dbReference type="InterPro" id="IPR029032">
    <property type="entry name" value="AhpD-like"/>
</dbReference>